<accession>A0A841FSY2</accession>
<proteinExistence type="predicted"/>
<dbReference type="RefSeq" id="WP_184789691.1">
    <property type="nucleotide sequence ID" value="NZ_BONT01000058.1"/>
</dbReference>
<comment type="caution">
    <text evidence="1">The sequence shown here is derived from an EMBL/GenBank/DDBJ whole genome shotgun (WGS) entry which is preliminary data.</text>
</comment>
<organism evidence="1 2">
    <name type="scientific">Phytomonospora endophytica</name>
    <dbReference type="NCBI Taxonomy" id="714109"/>
    <lineage>
        <taxon>Bacteria</taxon>
        <taxon>Bacillati</taxon>
        <taxon>Actinomycetota</taxon>
        <taxon>Actinomycetes</taxon>
        <taxon>Micromonosporales</taxon>
        <taxon>Micromonosporaceae</taxon>
        <taxon>Phytomonospora</taxon>
    </lineage>
</organism>
<dbReference type="SUPFAM" id="SSF52540">
    <property type="entry name" value="P-loop containing nucleoside triphosphate hydrolases"/>
    <property type="match status" value="1"/>
</dbReference>
<gene>
    <name evidence="1" type="ORF">HNR73_004731</name>
</gene>
<protein>
    <recommendedName>
        <fullName evidence="3">Double-GTPase 2 domain-containing protein</fullName>
    </recommendedName>
</protein>
<name>A0A841FSY2_9ACTN</name>
<dbReference type="InterPro" id="IPR027417">
    <property type="entry name" value="P-loop_NTPase"/>
</dbReference>
<keyword evidence="2" id="KW-1185">Reference proteome</keyword>
<reference evidence="1 2" key="1">
    <citation type="submission" date="2020-08" db="EMBL/GenBank/DDBJ databases">
        <title>Genomic Encyclopedia of Type Strains, Phase IV (KMG-IV): sequencing the most valuable type-strain genomes for metagenomic binning, comparative biology and taxonomic classification.</title>
        <authorList>
            <person name="Goeker M."/>
        </authorList>
    </citation>
    <scope>NUCLEOTIDE SEQUENCE [LARGE SCALE GENOMIC DNA]</scope>
    <source>
        <strain evidence="1 2">YIM 65646</strain>
    </source>
</reference>
<dbReference type="EMBL" id="JACHGT010000010">
    <property type="protein sequence ID" value="MBB6036858.1"/>
    <property type="molecule type" value="Genomic_DNA"/>
</dbReference>
<evidence type="ECO:0000313" key="2">
    <source>
        <dbReference type="Proteomes" id="UP000548476"/>
    </source>
</evidence>
<evidence type="ECO:0008006" key="3">
    <source>
        <dbReference type="Google" id="ProtNLM"/>
    </source>
</evidence>
<evidence type="ECO:0000313" key="1">
    <source>
        <dbReference type="EMBL" id="MBB6036858.1"/>
    </source>
</evidence>
<sequence>MPKTTCPFCYRAIKPREILYVCSGRAAPGMTPCVRAADDERIRETGSRSAMRPTFRPTEAYTESFTGRLRGVLSAGLANCPRCHASSGLRACPHCHTPLPGEFASSPSPLIAMVGAYGAGKSVYLAVLANTLKTRLAERFDAAIRLTGDSQGGEESGLKWLESNVRAMFDQHRLIGQTAESADGRKEPVVFEWRKRGRVGTSTSYLSFYDTAGEDLKGEDRAKDLKYLASADALVLLLDPLLLRAARDEAGLPPDGRREDGRLLVAVESVTEALREARGRIGKPVDIPVAATFAKIDAFFGHLGPDHPIRRVPPPGDFYDETAGAELHEHVRALLVGWGGGEIDSHLRHNYREFRYFPVSSLGEPPDGEAISDRGVRPLRVEEPLLWLLSRFGMVKARKPR</sequence>
<dbReference type="Proteomes" id="UP000548476">
    <property type="component" value="Unassembled WGS sequence"/>
</dbReference>
<dbReference type="AlphaFoldDB" id="A0A841FSY2"/>